<feature type="domain" description="UBC core" evidence="1">
    <location>
        <begin position="1"/>
        <end position="155"/>
    </location>
</feature>
<name>A0A177AQM1_9BILA</name>
<dbReference type="SUPFAM" id="SSF54495">
    <property type="entry name" value="UBC-like"/>
    <property type="match status" value="1"/>
</dbReference>
<dbReference type="PROSITE" id="PS50127">
    <property type="entry name" value="UBC_2"/>
    <property type="match status" value="1"/>
</dbReference>
<evidence type="ECO:0000313" key="3">
    <source>
        <dbReference type="Proteomes" id="UP000078046"/>
    </source>
</evidence>
<dbReference type="OrthoDB" id="1158011at2759"/>
<dbReference type="Gene3D" id="3.10.110.10">
    <property type="entry name" value="Ubiquitin Conjugating Enzyme"/>
    <property type="match status" value="1"/>
</dbReference>
<dbReference type="InterPro" id="IPR000608">
    <property type="entry name" value="UBC"/>
</dbReference>
<keyword evidence="3" id="KW-1185">Reference proteome</keyword>
<organism evidence="2 3">
    <name type="scientific">Intoshia linei</name>
    <dbReference type="NCBI Taxonomy" id="1819745"/>
    <lineage>
        <taxon>Eukaryota</taxon>
        <taxon>Metazoa</taxon>
        <taxon>Spiralia</taxon>
        <taxon>Lophotrochozoa</taxon>
        <taxon>Mesozoa</taxon>
        <taxon>Orthonectida</taxon>
        <taxon>Rhopaluridae</taxon>
        <taxon>Intoshia</taxon>
    </lineage>
</organism>
<evidence type="ECO:0000313" key="2">
    <source>
        <dbReference type="EMBL" id="OAF63822.1"/>
    </source>
</evidence>
<reference evidence="2 3" key="1">
    <citation type="submission" date="2016-04" db="EMBL/GenBank/DDBJ databases">
        <title>The genome of Intoshia linei affirms orthonectids as highly simplified spiralians.</title>
        <authorList>
            <person name="Mikhailov K.V."/>
            <person name="Slusarev G.S."/>
            <person name="Nikitin M.A."/>
            <person name="Logacheva M.D."/>
            <person name="Penin A."/>
            <person name="Aleoshin V."/>
            <person name="Panchin Y.V."/>
        </authorList>
    </citation>
    <scope>NUCLEOTIDE SEQUENCE [LARGE SCALE GENOMIC DNA]</scope>
    <source>
        <strain evidence="2">Intl2013</strain>
        <tissue evidence="2">Whole animal</tissue>
    </source>
</reference>
<accession>A0A177AQM1</accession>
<protein>
    <recommendedName>
        <fullName evidence="1">UBC core domain-containing protein</fullName>
    </recommendedName>
</protein>
<dbReference type="InterPro" id="IPR050113">
    <property type="entry name" value="Ub_conjugating_enzyme"/>
</dbReference>
<comment type="caution">
    <text evidence="2">The sequence shown here is derived from an EMBL/GenBank/DDBJ whole genome shotgun (WGS) entry which is preliminary data.</text>
</comment>
<dbReference type="EMBL" id="LWCA01002507">
    <property type="protein sequence ID" value="OAF63822.1"/>
    <property type="molecule type" value="Genomic_DNA"/>
</dbReference>
<dbReference type="CDD" id="cd23799">
    <property type="entry name" value="UBCc_UBE2J"/>
    <property type="match status" value="1"/>
</dbReference>
<proteinExistence type="predicted"/>
<dbReference type="InterPro" id="IPR016135">
    <property type="entry name" value="UBQ-conjugating_enzyme/RWD"/>
</dbReference>
<dbReference type="PANTHER" id="PTHR24067">
    <property type="entry name" value="UBIQUITIN-CONJUGATING ENZYME E2"/>
    <property type="match status" value="1"/>
</dbReference>
<dbReference type="Proteomes" id="UP000078046">
    <property type="component" value="Unassembled WGS sequence"/>
</dbReference>
<gene>
    <name evidence="2" type="ORF">A3Q56_08469</name>
</gene>
<dbReference type="AlphaFoldDB" id="A0A177AQM1"/>
<evidence type="ECO:0000259" key="1">
    <source>
        <dbReference type="PROSITE" id="PS50127"/>
    </source>
</evidence>
<sequence length="155" mass="17948">MGKAEKSAILRLQSDLRKPVPYIEAIHEENNILNWHYVFTGSSDSPYEGRIYHRMLRFPTHYPFSPPSIFILTPNGRFELNKRNCLSVSDYHPDTWNPSWCVSTILIGLLSFMLDNVETGGSINTSDKIKKILAKQSLAFNLQYKMFNTLFPKYI</sequence>
<dbReference type="SMART" id="SM00212">
    <property type="entry name" value="UBCc"/>
    <property type="match status" value="1"/>
</dbReference>
<dbReference type="Pfam" id="PF00179">
    <property type="entry name" value="UQ_con"/>
    <property type="match status" value="1"/>
</dbReference>